<comment type="caution">
    <text evidence="1">The sequence shown here is derived from an EMBL/GenBank/DDBJ whole genome shotgun (WGS) entry which is preliminary data.</text>
</comment>
<keyword evidence="2" id="KW-1185">Reference proteome</keyword>
<name>A0ACA9RJP2_9GLOM</name>
<evidence type="ECO:0000313" key="1">
    <source>
        <dbReference type="EMBL" id="CAG8794687.1"/>
    </source>
</evidence>
<proteinExistence type="predicted"/>
<dbReference type="Proteomes" id="UP000789366">
    <property type="component" value="Unassembled WGS sequence"/>
</dbReference>
<reference evidence="1" key="1">
    <citation type="submission" date="2021-06" db="EMBL/GenBank/DDBJ databases">
        <authorList>
            <person name="Kallberg Y."/>
            <person name="Tangrot J."/>
            <person name="Rosling A."/>
        </authorList>
    </citation>
    <scope>NUCLEOTIDE SEQUENCE</scope>
    <source>
        <strain evidence="1">28 12/20/2015</strain>
    </source>
</reference>
<organism evidence="1 2">
    <name type="scientific">Cetraspora pellucida</name>
    <dbReference type="NCBI Taxonomy" id="1433469"/>
    <lineage>
        <taxon>Eukaryota</taxon>
        <taxon>Fungi</taxon>
        <taxon>Fungi incertae sedis</taxon>
        <taxon>Mucoromycota</taxon>
        <taxon>Glomeromycotina</taxon>
        <taxon>Glomeromycetes</taxon>
        <taxon>Diversisporales</taxon>
        <taxon>Gigasporaceae</taxon>
        <taxon>Cetraspora</taxon>
    </lineage>
</organism>
<protein>
    <submittedName>
        <fullName evidence="1">11217_t:CDS:1</fullName>
    </submittedName>
</protein>
<sequence length="83" mass="9400">PTSLQECSFLTTKAALFHVHTSPSKNNSTPKTTLFTPDYSIFQLNQQYTTTFKKTIPLNILNELALKADQKFAKINNLEINPK</sequence>
<dbReference type="EMBL" id="CAJVPW010072716">
    <property type="protein sequence ID" value="CAG8794687.1"/>
    <property type="molecule type" value="Genomic_DNA"/>
</dbReference>
<feature type="non-terminal residue" evidence="1">
    <location>
        <position position="1"/>
    </location>
</feature>
<gene>
    <name evidence="1" type="ORF">SPELUC_LOCUS17545</name>
</gene>
<evidence type="ECO:0000313" key="2">
    <source>
        <dbReference type="Proteomes" id="UP000789366"/>
    </source>
</evidence>
<accession>A0ACA9RJP2</accession>